<dbReference type="PROSITE" id="PS50267">
    <property type="entry name" value="NA_NEUROTRAN_SYMP_3"/>
    <property type="match status" value="1"/>
</dbReference>
<sequence>MCQCGVESFILIADSLLKTGSGEANDAGQKELSTPGSPVGPAEEEEREHWGKKADFLLSVIGFAVDLANVWRFPYLCYKNGGGDVIGYFFWALRPRVGRAFLICYVMMLLLGGIPLFYMELALGQYHRKGAITCWGRVCPLFKGVGCSVVLIAFYTDFFYNVIIAWALYYFFASFTANLPWTTCNNTWNTPDCFDHRQPHRDNSVAMTMMTTTTSIINGDEEDNDDGDYDGDDGGDNAVYECGRNITDAYNNVVND</sequence>
<accession>A0AAD9NWY7</accession>
<dbReference type="GO" id="GO:0042734">
    <property type="term" value="C:presynaptic membrane"/>
    <property type="evidence" value="ECO:0007669"/>
    <property type="project" value="TreeGrafter"/>
</dbReference>
<keyword evidence="12" id="KW-0325">Glycoprotein</keyword>
<protein>
    <recommendedName>
        <fullName evidence="19">Transporter</fullName>
    </recommendedName>
</protein>
<keyword evidence="11 14" id="KW-1015">Disulfide bond</keyword>
<reference evidence="17" key="1">
    <citation type="journal article" date="2023" name="Mol. Biol. Evol.">
        <title>Third-Generation Sequencing Reveals the Adaptive Role of the Epigenome in Three Deep-Sea Polychaetes.</title>
        <authorList>
            <person name="Perez M."/>
            <person name="Aroh O."/>
            <person name="Sun Y."/>
            <person name="Lan Y."/>
            <person name="Juniper S.K."/>
            <person name="Young C.R."/>
            <person name="Angers B."/>
            <person name="Qian P.Y."/>
        </authorList>
    </citation>
    <scope>NUCLEOTIDE SEQUENCE</scope>
    <source>
        <strain evidence="17">R07B-5</strain>
    </source>
</reference>
<keyword evidence="3" id="KW-1003">Cell membrane</keyword>
<dbReference type="InterPro" id="IPR000175">
    <property type="entry name" value="Na/ntran_symport"/>
</dbReference>
<keyword evidence="7" id="KW-0769">Symport</keyword>
<comment type="caution">
    <text evidence="17">The sequence shown here is derived from an EMBL/GenBank/DDBJ whole genome shotgun (WGS) entry which is preliminary data.</text>
</comment>
<dbReference type="Pfam" id="PF00209">
    <property type="entry name" value="SNF"/>
    <property type="match status" value="1"/>
</dbReference>
<evidence type="ECO:0000256" key="12">
    <source>
        <dbReference type="ARBA" id="ARBA00023180"/>
    </source>
</evidence>
<feature type="binding site" evidence="13">
    <location>
        <position position="65"/>
    </location>
    <ligand>
        <name>Na(+)</name>
        <dbReference type="ChEBI" id="CHEBI:29101"/>
        <label>1</label>
    </ligand>
</feature>
<dbReference type="GO" id="GO:0046872">
    <property type="term" value="F:metal ion binding"/>
    <property type="evidence" value="ECO:0007669"/>
    <property type="project" value="UniProtKB-KW"/>
</dbReference>
<proteinExistence type="predicted"/>
<evidence type="ECO:0000256" key="9">
    <source>
        <dbReference type="ARBA" id="ARBA00023053"/>
    </source>
</evidence>
<dbReference type="GO" id="GO:0030424">
    <property type="term" value="C:axon"/>
    <property type="evidence" value="ECO:0007669"/>
    <property type="project" value="TreeGrafter"/>
</dbReference>
<evidence type="ECO:0000256" key="14">
    <source>
        <dbReference type="PIRSR" id="PIRSR600175-2"/>
    </source>
</evidence>
<evidence type="ECO:0008006" key="19">
    <source>
        <dbReference type="Google" id="ProtNLM"/>
    </source>
</evidence>
<keyword evidence="6" id="KW-0532">Neurotransmitter transport</keyword>
<organism evidence="17 18">
    <name type="scientific">Ridgeia piscesae</name>
    <name type="common">Tubeworm</name>
    <dbReference type="NCBI Taxonomy" id="27915"/>
    <lineage>
        <taxon>Eukaryota</taxon>
        <taxon>Metazoa</taxon>
        <taxon>Spiralia</taxon>
        <taxon>Lophotrochozoa</taxon>
        <taxon>Annelida</taxon>
        <taxon>Polychaeta</taxon>
        <taxon>Sedentaria</taxon>
        <taxon>Canalipalpata</taxon>
        <taxon>Sabellida</taxon>
        <taxon>Siboglinidae</taxon>
        <taxon>Ridgeia</taxon>
    </lineage>
</organism>
<dbReference type="GO" id="GO:0006865">
    <property type="term" value="P:amino acid transport"/>
    <property type="evidence" value="ECO:0007669"/>
    <property type="project" value="TreeGrafter"/>
</dbReference>
<dbReference type="PANTHER" id="PTHR11616">
    <property type="entry name" value="SODIUM/CHLORIDE DEPENDENT TRANSPORTER"/>
    <property type="match status" value="1"/>
</dbReference>
<dbReference type="GO" id="GO:0005330">
    <property type="term" value="F:dopamine:sodium symporter activity"/>
    <property type="evidence" value="ECO:0007669"/>
    <property type="project" value="TreeGrafter"/>
</dbReference>
<dbReference type="GO" id="GO:0015874">
    <property type="term" value="P:norepinephrine transport"/>
    <property type="evidence" value="ECO:0007669"/>
    <property type="project" value="TreeGrafter"/>
</dbReference>
<evidence type="ECO:0000256" key="3">
    <source>
        <dbReference type="ARBA" id="ARBA00022475"/>
    </source>
</evidence>
<gene>
    <name evidence="17" type="ORF">NP493_287g03025</name>
</gene>
<evidence type="ECO:0000256" key="1">
    <source>
        <dbReference type="ARBA" id="ARBA00004651"/>
    </source>
</evidence>
<evidence type="ECO:0000256" key="8">
    <source>
        <dbReference type="ARBA" id="ARBA00022989"/>
    </source>
</evidence>
<feature type="transmembrane region" description="Helical" evidence="16">
    <location>
        <begin position="100"/>
        <end position="119"/>
    </location>
</feature>
<dbReference type="PROSITE" id="PS00754">
    <property type="entry name" value="NA_NEUROTRAN_SYMP_2"/>
    <property type="match status" value="1"/>
</dbReference>
<feature type="transmembrane region" description="Helical" evidence="16">
    <location>
        <begin position="150"/>
        <end position="172"/>
    </location>
</feature>
<feature type="binding site" evidence="13">
    <location>
        <position position="64"/>
    </location>
    <ligand>
        <name>Na(+)</name>
        <dbReference type="ChEBI" id="CHEBI:29101"/>
        <label>1</label>
    </ligand>
</feature>
<evidence type="ECO:0000256" key="6">
    <source>
        <dbReference type="ARBA" id="ARBA00022775"/>
    </source>
</evidence>
<evidence type="ECO:0000256" key="13">
    <source>
        <dbReference type="PIRSR" id="PIRSR600175-1"/>
    </source>
</evidence>
<keyword evidence="2" id="KW-0813">Transport</keyword>
<comment type="subcellular location">
    <subcellularLocation>
        <location evidence="1">Cell membrane</location>
        <topology evidence="1">Multi-pass membrane protein</topology>
    </subcellularLocation>
</comment>
<dbReference type="PANTHER" id="PTHR11616:SF320">
    <property type="entry name" value="SODIUM-DEPENDENT NORADRENALINE TRANSPORTER"/>
    <property type="match status" value="1"/>
</dbReference>
<evidence type="ECO:0000256" key="7">
    <source>
        <dbReference type="ARBA" id="ARBA00022847"/>
    </source>
</evidence>
<dbReference type="AlphaFoldDB" id="A0AAD9NWY7"/>
<dbReference type="EMBL" id="JAODUO010000287">
    <property type="protein sequence ID" value="KAK2183997.1"/>
    <property type="molecule type" value="Genomic_DNA"/>
</dbReference>
<feature type="region of interest" description="Disordered" evidence="15">
    <location>
        <begin position="22"/>
        <end position="44"/>
    </location>
</feature>
<evidence type="ECO:0000256" key="16">
    <source>
        <dbReference type="SAM" id="Phobius"/>
    </source>
</evidence>
<dbReference type="SUPFAM" id="SSF161070">
    <property type="entry name" value="SNF-like"/>
    <property type="match status" value="1"/>
</dbReference>
<keyword evidence="10 16" id="KW-0472">Membrane</keyword>
<feature type="binding site" evidence="13">
    <location>
        <position position="69"/>
    </location>
    <ligand>
        <name>Na(+)</name>
        <dbReference type="ChEBI" id="CHEBI:29101"/>
        <label>1</label>
    </ligand>
</feature>
<evidence type="ECO:0000256" key="15">
    <source>
        <dbReference type="SAM" id="MobiDB-lite"/>
    </source>
</evidence>
<evidence type="ECO:0000313" key="17">
    <source>
        <dbReference type="EMBL" id="KAK2183997.1"/>
    </source>
</evidence>
<dbReference type="GO" id="GO:0032809">
    <property type="term" value="C:neuronal cell body membrane"/>
    <property type="evidence" value="ECO:0007669"/>
    <property type="project" value="TreeGrafter"/>
</dbReference>
<evidence type="ECO:0000256" key="2">
    <source>
        <dbReference type="ARBA" id="ARBA00022448"/>
    </source>
</evidence>
<evidence type="ECO:0000256" key="4">
    <source>
        <dbReference type="ARBA" id="ARBA00022692"/>
    </source>
</evidence>
<feature type="binding site" evidence="13">
    <location>
        <position position="62"/>
    </location>
    <ligand>
        <name>Na(+)</name>
        <dbReference type="ChEBI" id="CHEBI:29101"/>
        <label>1</label>
    </ligand>
</feature>
<evidence type="ECO:0000313" key="18">
    <source>
        <dbReference type="Proteomes" id="UP001209878"/>
    </source>
</evidence>
<keyword evidence="9 13" id="KW-0915">Sodium</keyword>
<keyword evidence="5 13" id="KW-0479">Metal-binding</keyword>
<dbReference type="InterPro" id="IPR037272">
    <property type="entry name" value="SNS_sf"/>
</dbReference>
<keyword evidence="4 16" id="KW-0812">Transmembrane</keyword>
<name>A0AAD9NWY7_RIDPI</name>
<keyword evidence="8 16" id="KW-1133">Transmembrane helix</keyword>
<feature type="disulfide bond" evidence="14">
    <location>
        <begin position="184"/>
        <end position="193"/>
    </location>
</feature>
<dbReference type="Proteomes" id="UP001209878">
    <property type="component" value="Unassembled WGS sequence"/>
</dbReference>
<evidence type="ECO:0000256" key="11">
    <source>
        <dbReference type="ARBA" id="ARBA00023157"/>
    </source>
</evidence>
<evidence type="ECO:0000256" key="10">
    <source>
        <dbReference type="ARBA" id="ARBA00023136"/>
    </source>
</evidence>
<dbReference type="GO" id="GO:0051583">
    <property type="term" value="P:dopamine uptake involved in synaptic transmission"/>
    <property type="evidence" value="ECO:0007669"/>
    <property type="project" value="TreeGrafter"/>
</dbReference>
<keyword evidence="18" id="KW-1185">Reference proteome</keyword>
<evidence type="ECO:0000256" key="5">
    <source>
        <dbReference type="ARBA" id="ARBA00022723"/>
    </source>
</evidence>